<dbReference type="Proteomes" id="UP000196531">
    <property type="component" value="Unassembled WGS sequence"/>
</dbReference>
<evidence type="ECO:0000256" key="1">
    <source>
        <dbReference type="SAM" id="Phobius"/>
    </source>
</evidence>
<keyword evidence="1" id="KW-0472">Membrane</keyword>
<evidence type="ECO:0000313" key="3">
    <source>
        <dbReference type="Proteomes" id="UP000196531"/>
    </source>
</evidence>
<keyword evidence="1" id="KW-1133">Transmembrane helix</keyword>
<sequence length="89" mass="10856">MTIEQFDNLYFLLVTVPTMGYWLYTIFTYAKCFLTIPITSQLTLNYQKYPELRIWHIRVFKRFLSIGAIWILSFVAYIFIMKFFGRNFK</sequence>
<comment type="caution">
    <text evidence="2">The sequence shown here is derived from an EMBL/GenBank/DDBJ whole genome shotgun (WGS) entry which is preliminary data.</text>
</comment>
<proteinExistence type="predicted"/>
<evidence type="ECO:0000313" key="2">
    <source>
        <dbReference type="EMBL" id="OUS00280.1"/>
    </source>
</evidence>
<feature type="transmembrane region" description="Helical" evidence="1">
    <location>
        <begin position="63"/>
        <end position="84"/>
    </location>
</feature>
<reference evidence="3" key="1">
    <citation type="journal article" date="2017" name="Proc. Natl. Acad. Sci. U.S.A.">
        <title>Simulation of Deepwater Horizon oil plume reveals substrate specialization within a complex community of hydrocarbon-degraders.</title>
        <authorList>
            <person name="Hu P."/>
            <person name="Dubinsky E.A."/>
            <person name="Probst A.J."/>
            <person name="Wang J."/>
            <person name="Sieber C.M.K."/>
            <person name="Tom L.M."/>
            <person name="Gardinali P."/>
            <person name="Banfield J.F."/>
            <person name="Atlas R.M."/>
            <person name="Andersen G.L."/>
        </authorList>
    </citation>
    <scope>NUCLEOTIDE SEQUENCE [LARGE SCALE GENOMIC DNA]</scope>
</reference>
<dbReference type="AlphaFoldDB" id="A0A1Y5FIR6"/>
<gene>
    <name evidence="2" type="ORF">A9Q84_00070</name>
</gene>
<organism evidence="2 3">
    <name type="scientific">Halobacteriovorax marinus</name>
    <dbReference type="NCBI Taxonomy" id="97084"/>
    <lineage>
        <taxon>Bacteria</taxon>
        <taxon>Pseudomonadati</taxon>
        <taxon>Bdellovibrionota</taxon>
        <taxon>Bacteriovoracia</taxon>
        <taxon>Bacteriovoracales</taxon>
        <taxon>Halobacteriovoraceae</taxon>
        <taxon>Halobacteriovorax</taxon>
    </lineage>
</organism>
<feature type="transmembrane region" description="Helical" evidence="1">
    <location>
        <begin position="21"/>
        <end position="42"/>
    </location>
</feature>
<name>A0A1Y5FIR6_9BACT</name>
<protein>
    <submittedName>
        <fullName evidence="2">Uncharacterized protein</fullName>
    </submittedName>
</protein>
<keyword evidence="1" id="KW-0812">Transmembrane</keyword>
<accession>A0A1Y5FIR6</accession>
<dbReference type="EMBL" id="MAAO01000001">
    <property type="protein sequence ID" value="OUS00280.1"/>
    <property type="molecule type" value="Genomic_DNA"/>
</dbReference>